<name>A0A9X1KX87_9BACT</name>
<sequence>MMGIKTALIVILVLFACLGTQAQQIDIEQRARAYFNQNPEEKLFLHLSRPLALAGEEVYFRIFHVASHDHSPHLMSKVAYVEMLDEQGRAIQQVRVSMDSAGGSGYLQLPATINSGYYTVRSYTQWMRNSSPGQFFQAPLQVINTFKRLGLQAIRDSAELEISFYPEGGSFIEGHPVRAGVKVRNKFGNPVAIEGHLINGDNEEIALIKTDDFGISSIEITPHRDARYMFATVQDTIPVVIGTIELNGYAMKVIESAGEYRVEVTIAGRAESGTGYLAILSRGMFVEIAQARLLDDVYIFEVPKEILRPGVNQLTFFNSMAMPQCERLLFRSPESSLDVEVTTSRDTYDAGETAVLQIDTNGEPADISVSVFAWDENMPLFDHNIDTYLWLTSELPGLMNLPADYLRVNDPADRKTIDNILLTHGWRRYDWERIIAGAEPEFLPEFRSPLIAGTTSKGIEGERIFASLPASDEKLFIGDTGPSGQFLMEVPNISGEQEMILTGSENSRISIRSYFDDRRSTGILPPFDLDEQFRDFIESQNTHMQVRNYFMAERQEESAASKPFYGTPDASFELDKFTRFPVMEEVLREYVYGVYVRKRGDKFVLRVYDESGDNKVLDDPLILLDGVPIFDADIIMDIDPLGIEKIDVVRRKYGYGSEIANGIIAFYSYKSDLAGYTLPPSALRSNYFGLQDAKQFYIPVKGEGRNVPDLRNQVYWEPRMLLEGTTSGSLNVTLPENAGTFLIVIQGMASGGAFGSSSATFSIKNK</sequence>
<protein>
    <recommendedName>
        <fullName evidence="4">Macroglobulin domain-containing protein</fullName>
    </recommendedName>
</protein>
<dbReference type="Gene3D" id="2.60.40.1930">
    <property type="match status" value="1"/>
</dbReference>
<dbReference type="Proteomes" id="UP001139409">
    <property type="component" value="Unassembled WGS sequence"/>
</dbReference>
<dbReference type="AlphaFoldDB" id="A0A9X1KX87"/>
<feature type="signal peptide" evidence="1">
    <location>
        <begin position="1"/>
        <end position="22"/>
    </location>
</feature>
<accession>A0A9X1KX87</accession>
<dbReference type="RefSeq" id="WP_225697090.1">
    <property type="nucleotide sequence ID" value="NZ_JAIXNE010000001.1"/>
</dbReference>
<proteinExistence type="predicted"/>
<dbReference type="EMBL" id="JAIXNE010000001">
    <property type="protein sequence ID" value="MCA6073982.1"/>
    <property type="molecule type" value="Genomic_DNA"/>
</dbReference>
<evidence type="ECO:0008006" key="4">
    <source>
        <dbReference type="Google" id="ProtNLM"/>
    </source>
</evidence>
<evidence type="ECO:0000313" key="3">
    <source>
        <dbReference type="Proteomes" id="UP001139409"/>
    </source>
</evidence>
<comment type="caution">
    <text evidence="2">The sequence shown here is derived from an EMBL/GenBank/DDBJ whole genome shotgun (WGS) entry which is preliminary data.</text>
</comment>
<organism evidence="2 3">
    <name type="scientific">Fulvivirga sedimenti</name>
    <dbReference type="NCBI Taxonomy" id="2879465"/>
    <lineage>
        <taxon>Bacteria</taxon>
        <taxon>Pseudomonadati</taxon>
        <taxon>Bacteroidota</taxon>
        <taxon>Cytophagia</taxon>
        <taxon>Cytophagales</taxon>
        <taxon>Fulvivirgaceae</taxon>
        <taxon>Fulvivirga</taxon>
    </lineage>
</organism>
<evidence type="ECO:0000313" key="2">
    <source>
        <dbReference type="EMBL" id="MCA6073982.1"/>
    </source>
</evidence>
<dbReference type="PROSITE" id="PS51257">
    <property type="entry name" value="PROKAR_LIPOPROTEIN"/>
    <property type="match status" value="1"/>
</dbReference>
<keyword evidence="3" id="KW-1185">Reference proteome</keyword>
<evidence type="ECO:0000256" key="1">
    <source>
        <dbReference type="SAM" id="SignalP"/>
    </source>
</evidence>
<feature type="chain" id="PRO_5040755462" description="Macroglobulin domain-containing protein" evidence="1">
    <location>
        <begin position="23"/>
        <end position="766"/>
    </location>
</feature>
<gene>
    <name evidence="2" type="ORF">LDX50_03830</name>
</gene>
<keyword evidence="1" id="KW-0732">Signal</keyword>
<reference evidence="2" key="1">
    <citation type="submission" date="2021-09" db="EMBL/GenBank/DDBJ databases">
        <title>Fulvivirga sp. isolated from coastal sediment.</title>
        <authorList>
            <person name="Yu H."/>
        </authorList>
    </citation>
    <scope>NUCLEOTIDE SEQUENCE</scope>
    <source>
        <strain evidence="2">1062</strain>
    </source>
</reference>